<name>A0ABU1X4I1_SPHXE</name>
<dbReference type="SUPFAM" id="SSF52540">
    <property type="entry name" value="P-loop containing nucleoside triphosphate hydrolases"/>
    <property type="match status" value="1"/>
</dbReference>
<dbReference type="PANTHER" id="PTHR36451">
    <property type="entry name" value="PAPS-DEPENDENT SULFOTRANSFERASE STF3"/>
    <property type="match status" value="1"/>
</dbReference>
<sequence length="367" mass="41833">MQQAGLQTELAPDVRANLDRIVSAFNQDAALNATGEAHVLAMLTDKLLNRLHIDDWHRRHPGIANERIDRPIFGIGLPRTGSTALGVMMGQDPACRVLRTWEARQPCPPPLAEHQTNDPRIAEAQANLDATLAAYPSLGAMIPMAADAATECLLLLSMDFCSKEFEAYGRLNSYDQGLLQMDMEPTYQFHKRALQLLQWRCPPNRWFLRTPAHAAFLPAIDAVYPDARFVMTHRDIAKVIPSNMTLVLSLSQGFSNERDLAAMACHMVDFWEAALRRLIAFREAGNEHRFHDIQFSDFQSDPLEEIRRLYDWLGEPFSETAENRMRSWWTAQAEERQCTGKVDFSELGISLDELEHRFAFYSDRFVR</sequence>
<dbReference type="EMBL" id="JAVDWV010000016">
    <property type="protein sequence ID" value="MDR7156498.1"/>
    <property type="molecule type" value="Genomic_DNA"/>
</dbReference>
<dbReference type="InterPro" id="IPR052736">
    <property type="entry name" value="Stf3_sulfotransferase"/>
</dbReference>
<reference evidence="1 2" key="1">
    <citation type="submission" date="2023-07" db="EMBL/GenBank/DDBJ databases">
        <title>Sorghum-associated microbial communities from plants grown in Nebraska, USA.</title>
        <authorList>
            <person name="Schachtman D."/>
        </authorList>
    </citation>
    <scope>NUCLEOTIDE SEQUENCE [LARGE SCALE GENOMIC DNA]</scope>
    <source>
        <strain evidence="1 2">4256</strain>
    </source>
</reference>
<gene>
    <name evidence="1" type="ORF">J2W40_003342</name>
</gene>
<evidence type="ECO:0000313" key="2">
    <source>
        <dbReference type="Proteomes" id="UP001267638"/>
    </source>
</evidence>
<dbReference type="Pfam" id="PF13469">
    <property type="entry name" value="Sulfotransfer_3"/>
    <property type="match status" value="1"/>
</dbReference>
<keyword evidence="2" id="KW-1185">Reference proteome</keyword>
<dbReference type="Gene3D" id="3.40.50.300">
    <property type="entry name" value="P-loop containing nucleotide triphosphate hydrolases"/>
    <property type="match status" value="1"/>
</dbReference>
<proteinExistence type="predicted"/>
<comment type="caution">
    <text evidence="1">The sequence shown here is derived from an EMBL/GenBank/DDBJ whole genome shotgun (WGS) entry which is preliminary data.</text>
</comment>
<dbReference type="InterPro" id="IPR027417">
    <property type="entry name" value="P-loop_NTPase"/>
</dbReference>
<evidence type="ECO:0008006" key="3">
    <source>
        <dbReference type="Google" id="ProtNLM"/>
    </source>
</evidence>
<evidence type="ECO:0000313" key="1">
    <source>
        <dbReference type="EMBL" id="MDR7156498.1"/>
    </source>
</evidence>
<dbReference type="PANTHER" id="PTHR36451:SF1">
    <property type="entry name" value="OMEGA-HYDROXY-BETA-DIHYDROMENAQUINONE-9 SULFOTRANSFERASE STF3"/>
    <property type="match status" value="1"/>
</dbReference>
<accession>A0ABU1X4I1</accession>
<dbReference type="Proteomes" id="UP001267638">
    <property type="component" value="Unassembled WGS sequence"/>
</dbReference>
<organism evidence="1 2">
    <name type="scientific">Sphingobium xenophagum</name>
    <dbReference type="NCBI Taxonomy" id="121428"/>
    <lineage>
        <taxon>Bacteria</taxon>
        <taxon>Pseudomonadati</taxon>
        <taxon>Pseudomonadota</taxon>
        <taxon>Alphaproteobacteria</taxon>
        <taxon>Sphingomonadales</taxon>
        <taxon>Sphingomonadaceae</taxon>
        <taxon>Sphingobium</taxon>
    </lineage>
</organism>
<protein>
    <recommendedName>
        <fullName evidence="3">Sulfotransferase</fullName>
    </recommendedName>
</protein>